<dbReference type="Pfam" id="PF12937">
    <property type="entry name" value="F-box-like"/>
    <property type="match status" value="1"/>
</dbReference>
<feature type="compositionally biased region" description="Basic and acidic residues" evidence="1">
    <location>
        <begin position="1"/>
        <end position="18"/>
    </location>
</feature>
<proteinExistence type="predicted"/>
<name>A0AA39LE07_9BILA</name>
<sequence>MGKTKEHPNQDEHEPRVKRDIKKKRKHHSATCVKYKKHEASFSDLPENVKYKIFQYFSMRRRVQVEVVCRDWYDIIQTTFKGVSEIHIPTTIADHTRMSAVADMHVCGFLKKYGQYLRKIEFDIPSATYGHHIFHCMSKRCPDIQELHLSSDIEGKAYGEVLRIYTLYAEDLIKNLQSFQLTHTIGNFAIPTQSLRALIRLLKNVHTFKLDMPVFPEDVTVLFPQSPSLKRFGISMLQNKVDRHRRVCLPVRYVHKFFHFLVDFKDNLESIEVNLCYDNSLNEIYMHDMLGQLAVKNPNLRKLTLSLRTADMDPEQIWFGHHALKKLGDFTKLEELSLVATYLPCDFHKFLSPTITSLALTAIQNINHALVIDIIKALPNLRQFHLSYGQWDLNVEHIRAPTIIEVMKINPVLKELEFSPCEGLEIMEIMRFLKDKVHNILSRSYNLIMVAPKQIRMKFMNFGEDFRADLGEDIKKFIGCSSMFTECQDDNLTLIVNRECSECRAA</sequence>
<evidence type="ECO:0000313" key="4">
    <source>
        <dbReference type="Proteomes" id="UP001175271"/>
    </source>
</evidence>
<dbReference type="InterPro" id="IPR036047">
    <property type="entry name" value="F-box-like_dom_sf"/>
</dbReference>
<evidence type="ECO:0000313" key="3">
    <source>
        <dbReference type="EMBL" id="KAK0393559.1"/>
    </source>
</evidence>
<comment type="caution">
    <text evidence="3">The sequence shown here is derived from an EMBL/GenBank/DDBJ whole genome shotgun (WGS) entry which is preliminary data.</text>
</comment>
<feature type="domain" description="F-box" evidence="2">
    <location>
        <begin position="39"/>
        <end position="83"/>
    </location>
</feature>
<dbReference type="AlphaFoldDB" id="A0AA39LE07"/>
<organism evidence="3 4">
    <name type="scientific">Steinernema hermaphroditum</name>
    <dbReference type="NCBI Taxonomy" id="289476"/>
    <lineage>
        <taxon>Eukaryota</taxon>
        <taxon>Metazoa</taxon>
        <taxon>Ecdysozoa</taxon>
        <taxon>Nematoda</taxon>
        <taxon>Chromadorea</taxon>
        <taxon>Rhabditida</taxon>
        <taxon>Tylenchina</taxon>
        <taxon>Panagrolaimomorpha</taxon>
        <taxon>Strongyloidoidea</taxon>
        <taxon>Steinernematidae</taxon>
        <taxon>Steinernema</taxon>
    </lineage>
</organism>
<evidence type="ECO:0000259" key="2">
    <source>
        <dbReference type="PROSITE" id="PS50181"/>
    </source>
</evidence>
<dbReference type="Gene3D" id="3.80.10.10">
    <property type="entry name" value="Ribonuclease Inhibitor"/>
    <property type="match status" value="1"/>
</dbReference>
<dbReference type="SUPFAM" id="SSF52047">
    <property type="entry name" value="RNI-like"/>
    <property type="match status" value="1"/>
</dbReference>
<feature type="compositionally biased region" description="Basic residues" evidence="1">
    <location>
        <begin position="19"/>
        <end position="28"/>
    </location>
</feature>
<evidence type="ECO:0000256" key="1">
    <source>
        <dbReference type="SAM" id="MobiDB-lite"/>
    </source>
</evidence>
<keyword evidence="4" id="KW-1185">Reference proteome</keyword>
<dbReference type="PROSITE" id="PS50181">
    <property type="entry name" value="FBOX"/>
    <property type="match status" value="1"/>
</dbReference>
<dbReference type="Proteomes" id="UP001175271">
    <property type="component" value="Unassembled WGS sequence"/>
</dbReference>
<accession>A0AA39LE07</accession>
<feature type="region of interest" description="Disordered" evidence="1">
    <location>
        <begin position="1"/>
        <end position="28"/>
    </location>
</feature>
<gene>
    <name evidence="3" type="ORF">QR680_000275</name>
</gene>
<dbReference type="SUPFAM" id="SSF81383">
    <property type="entry name" value="F-box domain"/>
    <property type="match status" value="1"/>
</dbReference>
<dbReference type="Gene3D" id="1.20.1280.50">
    <property type="match status" value="1"/>
</dbReference>
<dbReference type="EMBL" id="JAUCMV010000005">
    <property type="protein sequence ID" value="KAK0393559.1"/>
    <property type="molecule type" value="Genomic_DNA"/>
</dbReference>
<dbReference type="InterPro" id="IPR032675">
    <property type="entry name" value="LRR_dom_sf"/>
</dbReference>
<dbReference type="InterPro" id="IPR001810">
    <property type="entry name" value="F-box_dom"/>
</dbReference>
<protein>
    <recommendedName>
        <fullName evidence="2">F-box domain-containing protein</fullName>
    </recommendedName>
</protein>
<reference evidence="3" key="1">
    <citation type="submission" date="2023-06" db="EMBL/GenBank/DDBJ databases">
        <title>Genomic analysis of the entomopathogenic nematode Steinernema hermaphroditum.</title>
        <authorList>
            <person name="Schwarz E.M."/>
            <person name="Heppert J.K."/>
            <person name="Baniya A."/>
            <person name="Schwartz H.T."/>
            <person name="Tan C.-H."/>
            <person name="Antoshechkin I."/>
            <person name="Sternberg P.W."/>
            <person name="Goodrich-Blair H."/>
            <person name="Dillman A.R."/>
        </authorList>
    </citation>
    <scope>NUCLEOTIDE SEQUENCE</scope>
    <source>
        <strain evidence="3">PS9179</strain>
        <tissue evidence="3">Whole animal</tissue>
    </source>
</reference>